<feature type="coiled-coil region" evidence="1">
    <location>
        <begin position="282"/>
        <end position="391"/>
    </location>
</feature>
<reference evidence="3" key="1">
    <citation type="journal article" date="2020" name="Stud. Mycol.">
        <title>101 Dothideomycetes genomes: a test case for predicting lifestyles and emergence of pathogens.</title>
        <authorList>
            <person name="Haridas S."/>
            <person name="Albert R."/>
            <person name="Binder M."/>
            <person name="Bloem J."/>
            <person name="Labutti K."/>
            <person name="Salamov A."/>
            <person name="Andreopoulos B."/>
            <person name="Baker S."/>
            <person name="Barry K."/>
            <person name="Bills G."/>
            <person name="Bluhm B."/>
            <person name="Cannon C."/>
            <person name="Castanera R."/>
            <person name="Culley D."/>
            <person name="Daum C."/>
            <person name="Ezra D."/>
            <person name="Gonzalez J."/>
            <person name="Henrissat B."/>
            <person name="Kuo A."/>
            <person name="Liang C."/>
            <person name="Lipzen A."/>
            <person name="Lutzoni F."/>
            <person name="Magnuson J."/>
            <person name="Mondo S."/>
            <person name="Nolan M."/>
            <person name="Ohm R."/>
            <person name="Pangilinan J."/>
            <person name="Park H.-J."/>
            <person name="Ramirez L."/>
            <person name="Alfaro M."/>
            <person name="Sun H."/>
            <person name="Tritt A."/>
            <person name="Yoshinaga Y."/>
            <person name="Zwiers L.-H."/>
            <person name="Turgeon B."/>
            <person name="Goodwin S."/>
            <person name="Spatafora J."/>
            <person name="Crous P."/>
            <person name="Grigoriev I."/>
        </authorList>
    </citation>
    <scope>NUCLEOTIDE SEQUENCE</scope>
    <source>
        <strain evidence="3">CBS 109.77</strain>
    </source>
</reference>
<accession>A0A6A6WYX6</accession>
<feature type="compositionally biased region" description="Polar residues" evidence="2">
    <location>
        <begin position="683"/>
        <end position="699"/>
    </location>
</feature>
<dbReference type="Proteomes" id="UP000799757">
    <property type="component" value="Unassembled WGS sequence"/>
</dbReference>
<evidence type="ECO:0000256" key="2">
    <source>
        <dbReference type="SAM" id="MobiDB-lite"/>
    </source>
</evidence>
<proteinExistence type="predicted"/>
<name>A0A6A6WYX6_9PLEO</name>
<sequence length="893" mass="100729">MTGMFDTAREYAQSHPLSVATGLIIALPGAYLFITGNSPTCAIRLCNNMPSPSHSAIVGTTEGLSDYQSQHPLDLRFNLAMSKWSDKPAPTFVVRIIEVARQNIISFLNAIAERLELDVHYIFRILEDRWTPQFPLSRFGLVATTTALPGAFLVFIRNHPDSWAAKHQNQVANVLHVLALVTVANQRISIQDILVTALVMVSFEAFQRSLGSVSAGRESPVANGTRLSQTHAESDILVSLPDEVDDTQDKSNGLTRGDHPPTCKDEEILRLQRALTEAKTSEKVKEIELKRTQNDLRNARETLNETFAEYSSLRDEIKTMKQTIGRDHQAIIYRKDIELFALRKANEQKENYIKEKDSKLDETNRQRKATLELKDAQLQNLKERVAFLERNDTREEVSSEAKAESQVASDHQAVQVKLLRVKGRNSLDVERSSEDKDAEIAKLKGELAGAAKASKTLALKQDELRRAWDATYEVQNALSEEQQLHVQTKELLQEATVRLDEELRRSSQKNSPTRLPTIQEQDKRELETMFNSAQQDNLRLYSELDALDKRLREANARIFVCDQEIEALREHLRLEKAITEDMETARPSLVHRVHFQRMEGQLKESRDALETKEDEIERLKKKGAAKDSQLNDLAKAKDEALHSHAQLQEESEQLKKTIKDLEATKEQLMLDHERLAQHRSRQRTTSAEHTSARSSDATLITDPNIQALLNLDEPLPTRPVTLVDESSIQTTPPSAYRSDTNHISMISNDIPPVELRTTRRKSLTLKGLMRKITKKDPEAENKPSNSKDAKEQTRPKTALAPKDKNTLMRPKTAAAPVSKTEGPKEKAREAPRPQTAAPAKDVQTPTRYYAAQENITSTGEQTEKEDSGVDTSSPRPKSRGWSTSRKLVRKSVG</sequence>
<feature type="region of interest" description="Disordered" evidence="2">
    <location>
        <begin position="758"/>
        <end position="893"/>
    </location>
</feature>
<feature type="region of interest" description="Disordered" evidence="2">
    <location>
        <begin position="676"/>
        <end position="699"/>
    </location>
</feature>
<evidence type="ECO:0000256" key="1">
    <source>
        <dbReference type="SAM" id="Coils"/>
    </source>
</evidence>
<dbReference type="OrthoDB" id="3789140at2759"/>
<gene>
    <name evidence="3" type="ORF">K505DRAFT_365900</name>
</gene>
<dbReference type="EMBL" id="MU002161">
    <property type="protein sequence ID" value="KAF2789121.1"/>
    <property type="molecule type" value="Genomic_DNA"/>
</dbReference>
<keyword evidence="4" id="KW-1185">Reference proteome</keyword>
<evidence type="ECO:0000313" key="4">
    <source>
        <dbReference type="Proteomes" id="UP000799757"/>
    </source>
</evidence>
<dbReference type="AlphaFoldDB" id="A0A6A6WYX6"/>
<feature type="compositionally biased region" description="Basic and acidic residues" evidence="2">
    <location>
        <begin position="821"/>
        <end position="831"/>
    </location>
</feature>
<feature type="compositionally biased region" description="Polar residues" evidence="2">
    <location>
        <begin position="869"/>
        <end position="885"/>
    </location>
</feature>
<evidence type="ECO:0000313" key="3">
    <source>
        <dbReference type="EMBL" id="KAF2789121.1"/>
    </source>
</evidence>
<feature type="compositionally biased region" description="Basic residues" evidence="2">
    <location>
        <begin position="758"/>
        <end position="773"/>
    </location>
</feature>
<keyword evidence="1" id="KW-0175">Coiled coil</keyword>
<feature type="compositionally biased region" description="Basic and acidic residues" evidence="2">
    <location>
        <begin position="774"/>
        <end position="794"/>
    </location>
</feature>
<protein>
    <submittedName>
        <fullName evidence="3">Uncharacterized protein</fullName>
    </submittedName>
</protein>
<organism evidence="3 4">
    <name type="scientific">Melanomma pulvis-pyrius CBS 109.77</name>
    <dbReference type="NCBI Taxonomy" id="1314802"/>
    <lineage>
        <taxon>Eukaryota</taxon>
        <taxon>Fungi</taxon>
        <taxon>Dikarya</taxon>
        <taxon>Ascomycota</taxon>
        <taxon>Pezizomycotina</taxon>
        <taxon>Dothideomycetes</taxon>
        <taxon>Pleosporomycetidae</taxon>
        <taxon>Pleosporales</taxon>
        <taxon>Melanommataceae</taxon>
        <taxon>Melanomma</taxon>
    </lineage>
</organism>